<organism evidence="2 3">
    <name type="scientific">Streptomyces gottesmaniae</name>
    <dbReference type="NCBI Taxonomy" id="3075518"/>
    <lineage>
        <taxon>Bacteria</taxon>
        <taxon>Bacillati</taxon>
        <taxon>Actinomycetota</taxon>
        <taxon>Actinomycetes</taxon>
        <taxon>Kitasatosporales</taxon>
        <taxon>Streptomycetaceae</taxon>
        <taxon>Streptomyces</taxon>
    </lineage>
</organism>
<evidence type="ECO:0000313" key="3">
    <source>
        <dbReference type="Proteomes" id="UP001180737"/>
    </source>
</evidence>
<keyword evidence="3" id="KW-1185">Reference proteome</keyword>
<sequence length="197" mass="21319">MPNKHRLPKRRIRAVPYGSVSLLAVAGLTITDVPADPCGFPLAGLLPHKATYRLGIDSSHPAGSVTVGGRVSAEWTFTSSPTADSQVERLPLSVVRFTPKLSLTSTARAGNRFTVPIGIQGPAEKKGAVRSLTVKVSYDDGRTWKHATVHRGERQAVPDPHPPDPAHHSRPQGHSRRPRRQHGDRHLAECVPDGQVT</sequence>
<dbReference type="EMBL" id="JAVRFJ010000018">
    <property type="protein sequence ID" value="MDT0569994.1"/>
    <property type="molecule type" value="Genomic_DNA"/>
</dbReference>
<name>A0ABU2Z085_9ACTN</name>
<feature type="compositionally biased region" description="Basic and acidic residues" evidence="1">
    <location>
        <begin position="150"/>
        <end position="167"/>
    </location>
</feature>
<dbReference type="RefSeq" id="WP_033526281.1">
    <property type="nucleotide sequence ID" value="NZ_JAVRFJ010000018.1"/>
</dbReference>
<accession>A0ABU2Z085</accession>
<gene>
    <name evidence="2" type="ORF">RM704_21385</name>
</gene>
<protein>
    <recommendedName>
        <fullName evidence="4">Exo-alpha-sialidase</fullName>
    </recommendedName>
</protein>
<reference evidence="2" key="1">
    <citation type="submission" date="2024-05" db="EMBL/GenBank/DDBJ databases">
        <title>30 novel species of actinomycetes from the DSMZ collection.</title>
        <authorList>
            <person name="Nouioui I."/>
        </authorList>
    </citation>
    <scope>NUCLEOTIDE SEQUENCE</scope>
    <source>
        <strain evidence="2">DSM 3412</strain>
    </source>
</reference>
<comment type="caution">
    <text evidence="2">The sequence shown here is derived from an EMBL/GenBank/DDBJ whole genome shotgun (WGS) entry which is preliminary data.</text>
</comment>
<dbReference type="Proteomes" id="UP001180737">
    <property type="component" value="Unassembled WGS sequence"/>
</dbReference>
<evidence type="ECO:0000313" key="2">
    <source>
        <dbReference type="EMBL" id="MDT0569994.1"/>
    </source>
</evidence>
<evidence type="ECO:0008006" key="4">
    <source>
        <dbReference type="Google" id="ProtNLM"/>
    </source>
</evidence>
<evidence type="ECO:0000256" key="1">
    <source>
        <dbReference type="SAM" id="MobiDB-lite"/>
    </source>
</evidence>
<proteinExistence type="predicted"/>
<feature type="compositionally biased region" description="Basic residues" evidence="1">
    <location>
        <begin position="168"/>
        <end position="183"/>
    </location>
</feature>
<feature type="region of interest" description="Disordered" evidence="1">
    <location>
        <begin position="149"/>
        <end position="197"/>
    </location>
</feature>